<dbReference type="InterPro" id="IPR052050">
    <property type="entry name" value="SecEffector_AnkRepeat"/>
</dbReference>
<dbReference type="Pfam" id="PF13637">
    <property type="entry name" value="Ank_4"/>
    <property type="match status" value="1"/>
</dbReference>
<comment type="caution">
    <text evidence="1">The sequence shown here is derived from an EMBL/GenBank/DDBJ whole genome shotgun (WGS) entry which is preliminary data.</text>
</comment>
<dbReference type="PANTHER" id="PTHR46586">
    <property type="entry name" value="ANKYRIN REPEAT-CONTAINING PROTEIN"/>
    <property type="match status" value="1"/>
</dbReference>
<proteinExistence type="predicted"/>
<dbReference type="EMBL" id="CAICTM010001363">
    <property type="protein sequence ID" value="CAB9523002.1"/>
    <property type="molecule type" value="Genomic_DNA"/>
</dbReference>
<evidence type="ECO:0000313" key="1">
    <source>
        <dbReference type="EMBL" id="CAB9523002.1"/>
    </source>
</evidence>
<reference evidence="1" key="1">
    <citation type="submission" date="2020-06" db="EMBL/GenBank/DDBJ databases">
        <authorList>
            <consortium name="Plant Systems Biology data submission"/>
        </authorList>
    </citation>
    <scope>NUCLEOTIDE SEQUENCE</scope>
    <source>
        <strain evidence="1">D6</strain>
    </source>
</reference>
<accession>A0A9N8HRW3</accession>
<protein>
    <submittedName>
        <fullName evidence="1">Ankyrin repeat protein</fullName>
    </submittedName>
</protein>
<sequence>MSPSQKAKSKKQKLDTDAPVLPVLNQKDVWIDGIIPFVGMGHYAFVGAVNKKMNHLYKEYCDSVEDPPMVAEDPPMVQNHQNGKKCQATSTVTTYSAAFYNESTAEIWFADDSNTKVPSRRKVCEAIARLGNNDVLQLAHDKGFPWNEDTCAAAAKGGHLNVLKWLRENGCPWNETTCAFAAKGGHSELLKWALEYGCPWDRLTCAYAAGSGHFALLKWARANGCPWTEATSASAAEGGHLEILKWAVEHGCSVRHPLICANAAEHGHLETLNGCVKMAAHGGQIRVRRLLMVDIWKY</sequence>
<evidence type="ECO:0000313" key="2">
    <source>
        <dbReference type="Proteomes" id="UP001153069"/>
    </source>
</evidence>
<keyword evidence="2" id="KW-1185">Reference proteome</keyword>
<organism evidence="1 2">
    <name type="scientific">Seminavis robusta</name>
    <dbReference type="NCBI Taxonomy" id="568900"/>
    <lineage>
        <taxon>Eukaryota</taxon>
        <taxon>Sar</taxon>
        <taxon>Stramenopiles</taxon>
        <taxon>Ochrophyta</taxon>
        <taxon>Bacillariophyta</taxon>
        <taxon>Bacillariophyceae</taxon>
        <taxon>Bacillariophycidae</taxon>
        <taxon>Naviculales</taxon>
        <taxon>Naviculaceae</taxon>
        <taxon>Seminavis</taxon>
    </lineage>
</organism>
<dbReference type="InterPro" id="IPR036770">
    <property type="entry name" value="Ankyrin_rpt-contain_sf"/>
</dbReference>
<dbReference type="SUPFAM" id="SSF140860">
    <property type="entry name" value="Pseudo ankyrin repeat-like"/>
    <property type="match status" value="1"/>
</dbReference>
<name>A0A9N8HRW3_9STRA</name>
<dbReference type="Gene3D" id="1.25.40.20">
    <property type="entry name" value="Ankyrin repeat-containing domain"/>
    <property type="match status" value="1"/>
</dbReference>
<dbReference type="PANTHER" id="PTHR46586:SF3">
    <property type="entry name" value="ANKYRIN REPEAT-CONTAINING PROTEIN"/>
    <property type="match status" value="1"/>
</dbReference>
<dbReference type="InterPro" id="IPR002110">
    <property type="entry name" value="Ankyrin_rpt"/>
</dbReference>
<dbReference type="Proteomes" id="UP001153069">
    <property type="component" value="Unassembled WGS sequence"/>
</dbReference>
<dbReference type="AlphaFoldDB" id="A0A9N8HRW3"/>
<gene>
    <name evidence="1" type="ORF">SEMRO_1365_G266560.1</name>
</gene>